<dbReference type="Proteomes" id="UP000034952">
    <property type="component" value="Unassembled WGS sequence"/>
</dbReference>
<organism evidence="4 5">
    <name type="scientific">Candidatus Nomurabacteria bacterium GW2011_GWE1_35_16</name>
    <dbReference type="NCBI Taxonomy" id="1618761"/>
    <lineage>
        <taxon>Bacteria</taxon>
        <taxon>Candidatus Nomuraibacteriota</taxon>
    </lineage>
</organism>
<reference evidence="4 5" key="1">
    <citation type="journal article" date="2015" name="Nature">
        <title>rRNA introns, odd ribosomes, and small enigmatic genomes across a large radiation of phyla.</title>
        <authorList>
            <person name="Brown C.T."/>
            <person name="Hug L.A."/>
            <person name="Thomas B.C."/>
            <person name="Sharon I."/>
            <person name="Castelle C.J."/>
            <person name="Singh A."/>
            <person name="Wilkins M.J."/>
            <person name="Williams K.H."/>
            <person name="Banfield J.F."/>
        </authorList>
    </citation>
    <scope>NUCLEOTIDE SEQUENCE [LARGE SCALE GENOMIC DNA]</scope>
</reference>
<dbReference type="GO" id="GO:0019305">
    <property type="term" value="P:dTDP-rhamnose biosynthetic process"/>
    <property type="evidence" value="ECO:0007669"/>
    <property type="project" value="UniProtKB-UniPathway"/>
</dbReference>
<name>A0A0G0BPG9_9BACT</name>
<evidence type="ECO:0000313" key="4">
    <source>
        <dbReference type="EMBL" id="KKP65546.1"/>
    </source>
</evidence>
<keyword evidence="2" id="KW-0560">Oxidoreductase</keyword>
<dbReference type="Pfam" id="PF04321">
    <property type="entry name" value="RmlD_sub_bind"/>
    <property type="match status" value="1"/>
</dbReference>
<comment type="function">
    <text evidence="2">Catalyzes the reduction of dTDP-6-deoxy-L-lyxo-4-hexulose to yield dTDP-L-rhamnose.</text>
</comment>
<dbReference type="InterPro" id="IPR036291">
    <property type="entry name" value="NAD(P)-bd_dom_sf"/>
</dbReference>
<evidence type="ECO:0000313" key="5">
    <source>
        <dbReference type="Proteomes" id="UP000034952"/>
    </source>
</evidence>
<gene>
    <name evidence="4" type="ORF">UR64_C0025G0008</name>
</gene>
<dbReference type="EC" id="1.1.1.133" evidence="2"/>
<dbReference type="InterPro" id="IPR005913">
    <property type="entry name" value="dTDP_dehydrorham_reduct"/>
</dbReference>
<evidence type="ECO:0000256" key="1">
    <source>
        <dbReference type="ARBA" id="ARBA00010944"/>
    </source>
</evidence>
<dbReference type="InterPro" id="IPR029903">
    <property type="entry name" value="RmlD-like-bd"/>
</dbReference>
<dbReference type="EMBL" id="LBPY01000025">
    <property type="protein sequence ID" value="KKP65546.1"/>
    <property type="molecule type" value="Genomic_DNA"/>
</dbReference>
<dbReference type="GO" id="GO:0008831">
    <property type="term" value="F:dTDP-4-dehydrorhamnose reductase activity"/>
    <property type="evidence" value="ECO:0007669"/>
    <property type="project" value="UniProtKB-EC"/>
</dbReference>
<evidence type="ECO:0000259" key="3">
    <source>
        <dbReference type="Pfam" id="PF04321"/>
    </source>
</evidence>
<proteinExistence type="inferred from homology"/>
<keyword evidence="2" id="KW-0521">NADP</keyword>
<dbReference type="PANTHER" id="PTHR10491:SF4">
    <property type="entry name" value="METHIONINE ADENOSYLTRANSFERASE 2 SUBUNIT BETA"/>
    <property type="match status" value="1"/>
</dbReference>
<dbReference type="PANTHER" id="PTHR10491">
    <property type="entry name" value="DTDP-4-DEHYDRORHAMNOSE REDUCTASE"/>
    <property type="match status" value="1"/>
</dbReference>
<comment type="caution">
    <text evidence="4">The sequence shown here is derived from an EMBL/GenBank/DDBJ whole genome shotgun (WGS) entry which is preliminary data.</text>
</comment>
<dbReference type="SUPFAM" id="SSF51735">
    <property type="entry name" value="NAD(P)-binding Rossmann-fold domains"/>
    <property type="match status" value="1"/>
</dbReference>
<sequence>MEKHLVLGYGRLGKEIVEQTQWDYISRKKNNFDFCNMATYEKYLYDYDVLINCIAHTGTYAQDYQTILDVNFKSVCNLVDFCNLHNKKIIQISSDYIYGGSVPNASEEDVPVHARTWYAYSKLVSDAYVQVFAKNYLLIRTSFKAKPFPYERAPVKQMGNFDYTDVIASLIIQLIKNNAQGIFNVGTELKNIYQLAVQTKPDAIRFEGVIDPNMPLDVSMNLEKMNDFIEHSTSSL</sequence>
<dbReference type="Gene3D" id="3.40.50.720">
    <property type="entry name" value="NAD(P)-binding Rossmann-like Domain"/>
    <property type="match status" value="1"/>
</dbReference>
<comment type="similarity">
    <text evidence="1 2">Belongs to the dTDP-4-dehydrorhamnose reductase family.</text>
</comment>
<dbReference type="AlphaFoldDB" id="A0A0G0BPG9"/>
<comment type="pathway">
    <text evidence="2">Carbohydrate biosynthesis; dTDP-L-rhamnose biosynthesis.</text>
</comment>
<protein>
    <recommendedName>
        <fullName evidence="2">dTDP-4-dehydrorhamnose reductase</fullName>
        <ecNumber evidence="2">1.1.1.133</ecNumber>
    </recommendedName>
</protein>
<evidence type="ECO:0000256" key="2">
    <source>
        <dbReference type="RuleBase" id="RU364082"/>
    </source>
</evidence>
<feature type="domain" description="RmlD-like substrate binding" evidence="3">
    <location>
        <begin position="9"/>
        <end position="142"/>
    </location>
</feature>
<accession>A0A0G0BPG9</accession>
<dbReference type="UniPathway" id="UPA00124"/>